<dbReference type="RefSeq" id="WP_075105312.1">
    <property type="nucleotide sequence ID" value="NZ_MSJM01000007.1"/>
</dbReference>
<dbReference type="OrthoDB" id="2065107at2"/>
<gene>
    <name evidence="1" type="ORF">BU202_08265</name>
</gene>
<dbReference type="CDD" id="cd19958">
    <property type="entry name" value="pyocin_knob"/>
    <property type="match status" value="1"/>
</dbReference>
<dbReference type="Proteomes" id="UP000186890">
    <property type="component" value="Unassembled WGS sequence"/>
</dbReference>
<dbReference type="Gene3D" id="2.60.520.10">
    <property type="entry name" value="Phage fibre proteins"/>
    <property type="match status" value="1"/>
</dbReference>
<dbReference type="InterPro" id="IPR008577">
    <property type="entry name" value="DUF859"/>
</dbReference>
<sequence>MTITGYQFDKAKVTALHDSILYHWLANKQNFILDGIGSEMSVTIDGLSATVDTGAAIVCGRMIEVTSQETVEIPANSRGYLVLYIDLSAENTATGVPGESNYEVQNNQISVRFVTNLTQQDLFQGGLIYTFNLGTIETSTSSVVRFVSSNSVKKPAQLHELTQKDGVVLYGYDTDLNDHTTTGVRWINQRCRNSPFPNNYGFVETIRVATGMLQIATSWQGGWKVFRRAANSFPANTVWDPWTDITPIDPSNVNLINTGWKSAGFNGVQYKRTGDLIGIRYEFTGTGGTIDIGTIPSNLWRPPQEYVFLVQQYANSASANSHLIIKANGALRVADSVKGAVYKGQILIMM</sequence>
<dbReference type="AlphaFoldDB" id="A0A1Q8E6A9"/>
<organism evidence="1 2">
    <name type="scientific">Streptococcus cuniculi</name>
    <dbReference type="NCBI Taxonomy" id="1432788"/>
    <lineage>
        <taxon>Bacteria</taxon>
        <taxon>Bacillati</taxon>
        <taxon>Bacillota</taxon>
        <taxon>Bacilli</taxon>
        <taxon>Lactobacillales</taxon>
        <taxon>Streptococcaceae</taxon>
        <taxon>Streptococcus</taxon>
    </lineage>
</organism>
<comment type="caution">
    <text evidence="1">The sequence shown here is derived from an EMBL/GenBank/DDBJ whole genome shotgun (WGS) entry which is preliminary data.</text>
</comment>
<dbReference type="Pfam" id="PF05895">
    <property type="entry name" value="DUF859"/>
    <property type="match status" value="1"/>
</dbReference>
<evidence type="ECO:0000313" key="2">
    <source>
        <dbReference type="Proteomes" id="UP000186890"/>
    </source>
</evidence>
<keyword evidence="2" id="KW-1185">Reference proteome</keyword>
<name>A0A1Q8E6A9_9STRE</name>
<reference evidence="2" key="1">
    <citation type="submission" date="2016-12" db="EMBL/GenBank/DDBJ databases">
        <authorList>
            <person name="Gulvik C.A."/>
        </authorList>
    </citation>
    <scope>NUCLEOTIDE SEQUENCE [LARGE SCALE GENOMIC DNA]</scope>
    <source>
        <strain evidence="2">NED12-00049-6B</strain>
    </source>
</reference>
<protein>
    <submittedName>
        <fullName evidence="1">Uncharacterized protein</fullName>
    </submittedName>
</protein>
<accession>A0A1Q8E6A9</accession>
<evidence type="ECO:0000313" key="1">
    <source>
        <dbReference type="EMBL" id="OLF47311.1"/>
    </source>
</evidence>
<dbReference type="EMBL" id="MSJM01000007">
    <property type="protein sequence ID" value="OLF47311.1"/>
    <property type="molecule type" value="Genomic_DNA"/>
</dbReference>
<proteinExistence type="predicted"/>